<name>A0A4Y2AF13_ARAVE</name>
<evidence type="ECO:0000313" key="1">
    <source>
        <dbReference type="EMBL" id="GBL77909.1"/>
    </source>
</evidence>
<evidence type="ECO:0000313" key="2">
    <source>
        <dbReference type="Proteomes" id="UP000499080"/>
    </source>
</evidence>
<dbReference type="AlphaFoldDB" id="A0A4Y2AF13"/>
<reference evidence="1 2" key="1">
    <citation type="journal article" date="2019" name="Sci. Rep.">
        <title>Orb-weaving spider Araneus ventricosus genome elucidates the spidroin gene catalogue.</title>
        <authorList>
            <person name="Kono N."/>
            <person name="Nakamura H."/>
            <person name="Ohtoshi R."/>
            <person name="Moran D.A.P."/>
            <person name="Shinohara A."/>
            <person name="Yoshida Y."/>
            <person name="Fujiwara M."/>
            <person name="Mori M."/>
            <person name="Tomita M."/>
            <person name="Arakawa K."/>
        </authorList>
    </citation>
    <scope>NUCLEOTIDE SEQUENCE [LARGE SCALE GENOMIC DNA]</scope>
</reference>
<proteinExistence type="predicted"/>
<protein>
    <submittedName>
        <fullName evidence="1">Uncharacterized protein</fullName>
    </submittedName>
</protein>
<sequence length="133" mass="15516">MFICFPALVPNVTDRWHSSFKSYFSLNNSWECAENTLELLTIPSSDMERAKCELTSDICNFFNGMASYLKTDYFIFYTSVMECCRYTAPFKWHHRKKSHGLRSGKYCGRFMLLPVAHGYSSAIMRLLRYLSGK</sequence>
<keyword evidence="2" id="KW-1185">Reference proteome</keyword>
<accession>A0A4Y2AF13</accession>
<gene>
    <name evidence="1" type="ORF">AVEN_143243_1</name>
</gene>
<dbReference type="EMBL" id="BGPR01000014">
    <property type="protein sequence ID" value="GBL77909.1"/>
    <property type="molecule type" value="Genomic_DNA"/>
</dbReference>
<organism evidence="1 2">
    <name type="scientific">Araneus ventricosus</name>
    <name type="common">Orbweaver spider</name>
    <name type="synonym">Epeira ventricosa</name>
    <dbReference type="NCBI Taxonomy" id="182803"/>
    <lineage>
        <taxon>Eukaryota</taxon>
        <taxon>Metazoa</taxon>
        <taxon>Ecdysozoa</taxon>
        <taxon>Arthropoda</taxon>
        <taxon>Chelicerata</taxon>
        <taxon>Arachnida</taxon>
        <taxon>Araneae</taxon>
        <taxon>Araneomorphae</taxon>
        <taxon>Entelegynae</taxon>
        <taxon>Araneoidea</taxon>
        <taxon>Araneidae</taxon>
        <taxon>Araneus</taxon>
    </lineage>
</organism>
<comment type="caution">
    <text evidence="1">The sequence shown here is derived from an EMBL/GenBank/DDBJ whole genome shotgun (WGS) entry which is preliminary data.</text>
</comment>
<dbReference type="Proteomes" id="UP000499080">
    <property type="component" value="Unassembled WGS sequence"/>
</dbReference>